<keyword evidence="8" id="KW-1185">Reference proteome</keyword>
<keyword evidence="4" id="KW-0067">ATP-binding</keyword>
<dbReference type="CDD" id="cd18793">
    <property type="entry name" value="SF2_C_SNF"/>
    <property type="match status" value="1"/>
</dbReference>
<keyword evidence="1" id="KW-0547">Nucleotide-binding</keyword>
<dbReference type="InterPro" id="IPR000330">
    <property type="entry name" value="SNF2_N"/>
</dbReference>
<dbReference type="GO" id="GO:0005524">
    <property type="term" value="F:ATP binding"/>
    <property type="evidence" value="ECO:0007669"/>
    <property type="project" value="UniProtKB-KW"/>
</dbReference>
<dbReference type="PANTHER" id="PTHR45766">
    <property type="entry name" value="DNA ANNEALING HELICASE AND ENDONUCLEASE ZRANB3 FAMILY MEMBER"/>
    <property type="match status" value="1"/>
</dbReference>
<dbReference type="InterPro" id="IPR049730">
    <property type="entry name" value="SNF2/RAD54-like_C"/>
</dbReference>
<dbReference type="InterPro" id="IPR027417">
    <property type="entry name" value="P-loop_NTPase"/>
</dbReference>
<reference evidence="7 8" key="1">
    <citation type="journal article" date="2009" name="Stand. Genomic Sci.">
        <title>Complete genome sequence of Desulfotomaculum acetoxidans type strain (5575).</title>
        <authorList>
            <person name="Spring S."/>
            <person name="Lapidus A."/>
            <person name="Schroder M."/>
            <person name="Gleim D."/>
            <person name="Sims D."/>
            <person name="Meincke L."/>
            <person name="Glavina Del Rio T."/>
            <person name="Tice H."/>
            <person name="Copeland A."/>
            <person name="Cheng J.F."/>
            <person name="Lucas S."/>
            <person name="Chen F."/>
            <person name="Nolan M."/>
            <person name="Bruce D."/>
            <person name="Goodwin L."/>
            <person name="Pitluck S."/>
            <person name="Ivanova N."/>
            <person name="Mavromatis K."/>
            <person name="Mikhailova N."/>
            <person name="Pati A."/>
            <person name="Chen A."/>
            <person name="Palaniappan K."/>
            <person name="Land M."/>
            <person name="Hauser L."/>
            <person name="Chang Y.J."/>
            <person name="Jeffries C.D."/>
            <person name="Chain P."/>
            <person name="Saunders E."/>
            <person name="Brettin T."/>
            <person name="Detter J.C."/>
            <person name="Goker M."/>
            <person name="Bristow J."/>
            <person name="Eisen J.A."/>
            <person name="Markowitz V."/>
            <person name="Hugenholtz P."/>
            <person name="Kyrpides N.C."/>
            <person name="Klenk H.P."/>
            <person name="Han C."/>
        </authorList>
    </citation>
    <scope>NUCLEOTIDE SEQUENCE [LARGE SCALE GENOMIC DNA]</scope>
    <source>
        <strain evidence="8">ATCC 49208 / DSM 771 / VKM B-1644</strain>
    </source>
</reference>
<evidence type="ECO:0000256" key="1">
    <source>
        <dbReference type="ARBA" id="ARBA00022741"/>
    </source>
</evidence>
<dbReference type="KEGG" id="dae:Dtox_1416"/>
<organism evidence="7 8">
    <name type="scientific">Desulfofarcimen acetoxidans (strain ATCC 49208 / DSM 771 / KCTC 5769 / VKM B-1644 / 5575)</name>
    <name type="common">Desulfotomaculum acetoxidans</name>
    <dbReference type="NCBI Taxonomy" id="485916"/>
    <lineage>
        <taxon>Bacteria</taxon>
        <taxon>Bacillati</taxon>
        <taxon>Bacillota</taxon>
        <taxon>Clostridia</taxon>
        <taxon>Eubacteriales</taxon>
        <taxon>Peptococcaceae</taxon>
        <taxon>Desulfofarcimen</taxon>
    </lineage>
</organism>
<keyword evidence="3 7" id="KW-0347">Helicase</keyword>
<dbReference type="EMBL" id="CP001720">
    <property type="protein sequence ID" value="ACV62291.1"/>
    <property type="molecule type" value="Genomic_DNA"/>
</dbReference>
<protein>
    <submittedName>
        <fullName evidence="7">Helicase domain protein</fullName>
    </submittedName>
</protein>
<gene>
    <name evidence="7" type="ordered locus">Dtox_1416</name>
</gene>
<evidence type="ECO:0000259" key="5">
    <source>
        <dbReference type="PROSITE" id="PS51192"/>
    </source>
</evidence>
<dbReference type="InterPro" id="IPR014001">
    <property type="entry name" value="Helicase_ATP-bd"/>
</dbReference>
<feature type="domain" description="Helicase ATP-binding" evidence="5">
    <location>
        <begin position="119"/>
        <end position="291"/>
    </location>
</feature>
<name>C8VVH6_DESAS</name>
<dbReference type="PROSITE" id="PS51194">
    <property type="entry name" value="HELICASE_CTER"/>
    <property type="match status" value="1"/>
</dbReference>
<dbReference type="OrthoDB" id="9814088at2"/>
<keyword evidence="2" id="KW-0378">Hydrolase</keyword>
<dbReference type="Pfam" id="PF00271">
    <property type="entry name" value="Helicase_C"/>
    <property type="match status" value="1"/>
</dbReference>
<evidence type="ECO:0000256" key="2">
    <source>
        <dbReference type="ARBA" id="ARBA00022801"/>
    </source>
</evidence>
<evidence type="ECO:0000256" key="4">
    <source>
        <dbReference type="ARBA" id="ARBA00022840"/>
    </source>
</evidence>
<dbReference type="Gene3D" id="3.40.50.10810">
    <property type="entry name" value="Tandem AAA-ATPase domain"/>
    <property type="match status" value="1"/>
</dbReference>
<dbReference type="Proteomes" id="UP000002217">
    <property type="component" value="Chromosome"/>
</dbReference>
<dbReference type="STRING" id="485916.Dtox_1416"/>
<evidence type="ECO:0000313" key="7">
    <source>
        <dbReference type="EMBL" id="ACV62291.1"/>
    </source>
</evidence>
<dbReference type="PANTHER" id="PTHR45766:SF6">
    <property type="entry name" value="SWI_SNF-RELATED MATRIX-ASSOCIATED ACTIN-DEPENDENT REGULATOR OF CHROMATIN SUBFAMILY A-LIKE PROTEIN 1"/>
    <property type="match status" value="1"/>
</dbReference>
<dbReference type="CDD" id="cd18011">
    <property type="entry name" value="DEXDc_RapA"/>
    <property type="match status" value="1"/>
</dbReference>
<dbReference type="HOGENOM" id="CLU_307750_0_0_9"/>
<dbReference type="InterPro" id="IPR057342">
    <property type="entry name" value="DEXDc_RapA"/>
</dbReference>
<dbReference type="eggNOG" id="COG0553">
    <property type="taxonomic scope" value="Bacteria"/>
</dbReference>
<proteinExistence type="predicted"/>
<dbReference type="InterPro" id="IPR038718">
    <property type="entry name" value="SNF2-like_sf"/>
</dbReference>
<evidence type="ECO:0000256" key="3">
    <source>
        <dbReference type="ARBA" id="ARBA00022806"/>
    </source>
</evidence>
<dbReference type="InterPro" id="IPR001650">
    <property type="entry name" value="Helicase_C-like"/>
</dbReference>
<dbReference type="GO" id="GO:0016787">
    <property type="term" value="F:hydrolase activity"/>
    <property type="evidence" value="ECO:0007669"/>
    <property type="project" value="UniProtKB-KW"/>
</dbReference>
<dbReference type="SMART" id="SM00490">
    <property type="entry name" value="HELICc"/>
    <property type="match status" value="1"/>
</dbReference>
<sequence>MTLQLINNYAPGARVEIRGEEWLVRRRDTTFSGGYALACTGLSELVRDVEATFLTEAEEIRALRPEETILVQDDSPQYRRSILYIESLLQKTAPTDGNLYVGQRAAMNAVPYQLDPALQALARPRQRILIADAVGLGKTLEAGVLISELILRGKGKRILVLTVKSMLTQFQKEMWSRFTIPLVRLDSAGINRVRSKIPSNQNPFYYYDKTIISIDTLKRDREYRCYLEVAYWDIIVIDEAHNVAERGTNSLRSKLAKLLASRSDTLILLSATPHDGSAESFASLMNMLDPTAIANPKSYGPEDIKQLYIRRFKKDIQSQVDNAFKVRTVHNYPCPVTQWEEAVFDLFAEMKFEMLDDRRSAGQLFKTTLEKALLSSPAACLQTIGARLRRLAKDSGPAAERDRQSLEQLQAALETVTVSHFGKYLSLVQLLKSAAFGWTGQDTTDRLVIFTERIETLRFLERQLPADLGLPQDAVAVLYGEMGDGEQQAVVESFGQENSPVRLLIASDVASEGINLHFLSHRLIHFDIPWSLMTFQQRNGRIDRYGQECTPEIYYLVTETSNPKIRGDVRILEVLIQKDLQAMQNIGDPSAIMGVYDEEKETAITAAAIEREMSADDFDQQLKPQFDDLLELFLNSAQQNVPKQPGEQVQRQRVSLYAGEFEFLQDALQYLNSLQPLQYDVDTRRREIKMTAPPDLAHRFQYLPDEIYPEHGRFVLSARSETMDVEIRRSRKDARTWPAVHYLWPLHPVLEWVSDKVNSSLRRQEAPVLLLPELPGQETIFLISGLVPNRKGHPLIHEWFGVLFDGHKYKEIISLEEVIRRTGLGKKVIPNTGQGLDLASLRSLLGQSINQAHIYLTNKLKEFTERTLPEINRQLEALALLKGSRMQQLEFDFGSDSGTMALRRKEAKQREAEKVFAEYQDWLRDTMTAENIPYIQVAAVFKGGR</sequence>
<dbReference type="Gene3D" id="3.40.50.300">
    <property type="entry name" value="P-loop containing nucleotide triphosphate hydrolases"/>
    <property type="match status" value="1"/>
</dbReference>
<dbReference type="AlphaFoldDB" id="C8VVH6"/>
<dbReference type="Pfam" id="PF00176">
    <property type="entry name" value="SNF2-rel_dom"/>
    <property type="match status" value="1"/>
</dbReference>
<dbReference type="SUPFAM" id="SSF52540">
    <property type="entry name" value="P-loop containing nucleoside triphosphate hydrolases"/>
    <property type="match status" value="2"/>
</dbReference>
<feature type="domain" description="Helicase C-terminal" evidence="6">
    <location>
        <begin position="426"/>
        <end position="594"/>
    </location>
</feature>
<dbReference type="SMART" id="SM00487">
    <property type="entry name" value="DEXDc"/>
    <property type="match status" value="1"/>
</dbReference>
<evidence type="ECO:0000313" key="8">
    <source>
        <dbReference type="Proteomes" id="UP000002217"/>
    </source>
</evidence>
<accession>C8VVH6</accession>
<dbReference type="GO" id="GO:0004386">
    <property type="term" value="F:helicase activity"/>
    <property type="evidence" value="ECO:0007669"/>
    <property type="project" value="UniProtKB-KW"/>
</dbReference>
<dbReference type="RefSeq" id="WP_015757006.1">
    <property type="nucleotide sequence ID" value="NC_013216.1"/>
</dbReference>
<dbReference type="PROSITE" id="PS51192">
    <property type="entry name" value="HELICASE_ATP_BIND_1"/>
    <property type="match status" value="1"/>
</dbReference>
<evidence type="ECO:0000259" key="6">
    <source>
        <dbReference type="PROSITE" id="PS51194"/>
    </source>
</evidence>